<evidence type="ECO:0000313" key="2">
    <source>
        <dbReference type="EMBL" id="KZV17138.1"/>
    </source>
</evidence>
<reference evidence="2 3" key="1">
    <citation type="journal article" date="2015" name="Proc. Natl. Acad. Sci. U.S.A.">
        <title>The resurrection genome of Boea hygrometrica: A blueprint for survival of dehydration.</title>
        <authorList>
            <person name="Xiao L."/>
            <person name="Yang G."/>
            <person name="Zhang L."/>
            <person name="Yang X."/>
            <person name="Zhao S."/>
            <person name="Ji Z."/>
            <person name="Zhou Q."/>
            <person name="Hu M."/>
            <person name="Wang Y."/>
            <person name="Chen M."/>
            <person name="Xu Y."/>
            <person name="Jin H."/>
            <person name="Xiao X."/>
            <person name="Hu G."/>
            <person name="Bao F."/>
            <person name="Hu Y."/>
            <person name="Wan P."/>
            <person name="Li L."/>
            <person name="Deng X."/>
            <person name="Kuang T."/>
            <person name="Xiang C."/>
            <person name="Zhu J.K."/>
            <person name="Oliver M.J."/>
            <person name="He Y."/>
        </authorList>
    </citation>
    <scope>NUCLEOTIDE SEQUENCE [LARGE SCALE GENOMIC DNA]</scope>
    <source>
        <strain evidence="3">cv. XS01</strain>
    </source>
</reference>
<sequence length="142" mass="15530">MDQNRPDIGYRPENFMGCPGQARAKPRSKIQPSLQSAGDRRRTEAAATYRARWGADNVARGTRPRAAIDQRARCAQIGASSSHPSAAIGARGSNIWPAAMRGQRACLPRAHMRTAERRGAALRGGAVARVLQNFDFDLKFQD</sequence>
<feature type="region of interest" description="Disordered" evidence="1">
    <location>
        <begin position="1"/>
        <end position="45"/>
    </location>
</feature>
<feature type="compositionally biased region" description="Basic and acidic residues" evidence="1">
    <location>
        <begin position="1"/>
        <end position="10"/>
    </location>
</feature>
<gene>
    <name evidence="2" type="ORF">F511_11708</name>
</gene>
<proteinExistence type="predicted"/>
<protein>
    <submittedName>
        <fullName evidence="2">Uncharacterized protein</fullName>
    </submittedName>
</protein>
<keyword evidence="3" id="KW-1185">Reference proteome</keyword>
<dbReference type="Proteomes" id="UP000250235">
    <property type="component" value="Unassembled WGS sequence"/>
</dbReference>
<dbReference type="EMBL" id="KV018454">
    <property type="protein sequence ID" value="KZV17138.1"/>
    <property type="molecule type" value="Genomic_DNA"/>
</dbReference>
<evidence type="ECO:0000256" key="1">
    <source>
        <dbReference type="SAM" id="MobiDB-lite"/>
    </source>
</evidence>
<evidence type="ECO:0000313" key="3">
    <source>
        <dbReference type="Proteomes" id="UP000250235"/>
    </source>
</evidence>
<organism evidence="2 3">
    <name type="scientific">Dorcoceras hygrometricum</name>
    <dbReference type="NCBI Taxonomy" id="472368"/>
    <lineage>
        <taxon>Eukaryota</taxon>
        <taxon>Viridiplantae</taxon>
        <taxon>Streptophyta</taxon>
        <taxon>Embryophyta</taxon>
        <taxon>Tracheophyta</taxon>
        <taxon>Spermatophyta</taxon>
        <taxon>Magnoliopsida</taxon>
        <taxon>eudicotyledons</taxon>
        <taxon>Gunneridae</taxon>
        <taxon>Pentapetalae</taxon>
        <taxon>asterids</taxon>
        <taxon>lamiids</taxon>
        <taxon>Lamiales</taxon>
        <taxon>Gesneriaceae</taxon>
        <taxon>Didymocarpoideae</taxon>
        <taxon>Trichosporeae</taxon>
        <taxon>Loxocarpinae</taxon>
        <taxon>Dorcoceras</taxon>
    </lineage>
</organism>
<accession>A0A2Z7A6A1</accession>
<name>A0A2Z7A6A1_9LAMI</name>
<dbReference type="AlphaFoldDB" id="A0A2Z7A6A1"/>